<dbReference type="EMBL" id="KV424030">
    <property type="protein sequence ID" value="KZT53728.1"/>
    <property type="molecule type" value="Genomic_DNA"/>
</dbReference>
<sequence>MFNPRDSSIPHIVRDASLLPPSQPTYTEYRRKQDTTPFQKPITRPPPRPDSPDMQERKSRFRQAFYCPGDGERIESQAQLIVEWYDLHPEKTVGIPLANEDYGDVVLLPATQQRDAEHRIPRLPLSHDSFQRNYHLSHPSSAKTREAPWAINAAQSLSSRLSSDIASSFDTSATRCDQDEGWKSSDNTLAGLTRRITALQTSQVMKASMMTDTKSETGSRSSHGSWVRNTCSHSGSSAVFHVSGQHAPLAVAGYQALPNSHEVSKCPERIAQEVQDHGSEAEGEDSDHSRSRTLRVHHRFARKIQVIQACRDTWTYWIKLKSVLPESLVRCPYRHRLSWMVEWNGPCMESFDTVDACLEHVGGVHSQIGGEMPAVTAQPDHTKFPPAEKGKDIQRMDCLLLGLHGEHGNKEDGCCGSGCAVCASTSEDGYEEGARVSMGMAM</sequence>
<proteinExistence type="predicted"/>
<evidence type="ECO:0000313" key="2">
    <source>
        <dbReference type="EMBL" id="KZT53728.1"/>
    </source>
</evidence>
<feature type="region of interest" description="Disordered" evidence="1">
    <location>
        <begin position="1"/>
        <end position="57"/>
    </location>
</feature>
<evidence type="ECO:0000313" key="3">
    <source>
        <dbReference type="Proteomes" id="UP000076842"/>
    </source>
</evidence>
<gene>
    <name evidence="2" type="ORF">CALCODRAFT_500765</name>
</gene>
<evidence type="ECO:0000256" key="1">
    <source>
        <dbReference type="SAM" id="MobiDB-lite"/>
    </source>
</evidence>
<accession>A0A165DX91</accession>
<name>A0A165DX91_9BASI</name>
<protein>
    <submittedName>
        <fullName evidence="2">Uncharacterized protein</fullName>
    </submittedName>
</protein>
<keyword evidence="3" id="KW-1185">Reference proteome</keyword>
<dbReference type="InParanoid" id="A0A165DX91"/>
<reference evidence="2 3" key="1">
    <citation type="journal article" date="2016" name="Mol. Biol. Evol.">
        <title>Comparative Genomics of Early-Diverging Mushroom-Forming Fungi Provides Insights into the Origins of Lignocellulose Decay Capabilities.</title>
        <authorList>
            <person name="Nagy L.G."/>
            <person name="Riley R."/>
            <person name="Tritt A."/>
            <person name="Adam C."/>
            <person name="Daum C."/>
            <person name="Floudas D."/>
            <person name="Sun H."/>
            <person name="Yadav J.S."/>
            <person name="Pangilinan J."/>
            <person name="Larsson K.H."/>
            <person name="Matsuura K."/>
            <person name="Barry K."/>
            <person name="Labutti K."/>
            <person name="Kuo R."/>
            <person name="Ohm R.A."/>
            <person name="Bhattacharya S.S."/>
            <person name="Shirouzu T."/>
            <person name="Yoshinaga Y."/>
            <person name="Martin F.M."/>
            <person name="Grigoriev I.V."/>
            <person name="Hibbett D.S."/>
        </authorList>
    </citation>
    <scope>NUCLEOTIDE SEQUENCE [LARGE SCALE GENOMIC DNA]</scope>
    <source>
        <strain evidence="2 3">HHB12733</strain>
    </source>
</reference>
<organism evidence="2 3">
    <name type="scientific">Calocera cornea HHB12733</name>
    <dbReference type="NCBI Taxonomy" id="1353952"/>
    <lineage>
        <taxon>Eukaryota</taxon>
        <taxon>Fungi</taxon>
        <taxon>Dikarya</taxon>
        <taxon>Basidiomycota</taxon>
        <taxon>Agaricomycotina</taxon>
        <taxon>Dacrymycetes</taxon>
        <taxon>Dacrymycetales</taxon>
        <taxon>Dacrymycetaceae</taxon>
        <taxon>Calocera</taxon>
    </lineage>
</organism>
<dbReference type="AlphaFoldDB" id="A0A165DX91"/>
<dbReference type="Proteomes" id="UP000076842">
    <property type="component" value="Unassembled WGS sequence"/>
</dbReference>